<comment type="caution">
    <text evidence="1">The sequence shown here is derived from an EMBL/GenBank/DDBJ whole genome shotgun (WGS) entry which is preliminary data.</text>
</comment>
<dbReference type="AlphaFoldDB" id="A0A0V1KRC0"/>
<evidence type="ECO:0000313" key="2">
    <source>
        <dbReference type="Proteomes" id="UP000054721"/>
    </source>
</evidence>
<name>A0A0V1KRC0_9BILA</name>
<keyword evidence="2" id="KW-1185">Reference proteome</keyword>
<dbReference type="EMBL" id="JYDW01000302">
    <property type="protein sequence ID" value="KRZ49638.1"/>
    <property type="molecule type" value="Genomic_DNA"/>
</dbReference>
<reference evidence="1 2" key="1">
    <citation type="submission" date="2015-05" db="EMBL/GenBank/DDBJ databases">
        <title>Evolution of Trichinella species and genotypes.</title>
        <authorList>
            <person name="Korhonen P.K."/>
            <person name="Edoardo P."/>
            <person name="Giuseppe L.R."/>
            <person name="Gasser R.B."/>
        </authorList>
    </citation>
    <scope>NUCLEOTIDE SEQUENCE [LARGE SCALE GENOMIC DNA]</scope>
    <source>
        <strain evidence="1">ISS10</strain>
    </source>
</reference>
<proteinExistence type="predicted"/>
<dbReference type="Proteomes" id="UP000054721">
    <property type="component" value="Unassembled WGS sequence"/>
</dbReference>
<evidence type="ECO:0000313" key="1">
    <source>
        <dbReference type="EMBL" id="KRZ49638.1"/>
    </source>
</evidence>
<protein>
    <submittedName>
        <fullName evidence="1">Uncharacterized protein</fullName>
    </submittedName>
</protein>
<accession>A0A0V1KRC0</accession>
<organism evidence="1 2">
    <name type="scientific">Trichinella nativa</name>
    <dbReference type="NCBI Taxonomy" id="6335"/>
    <lineage>
        <taxon>Eukaryota</taxon>
        <taxon>Metazoa</taxon>
        <taxon>Ecdysozoa</taxon>
        <taxon>Nematoda</taxon>
        <taxon>Enoplea</taxon>
        <taxon>Dorylaimia</taxon>
        <taxon>Trichinellida</taxon>
        <taxon>Trichinellidae</taxon>
        <taxon>Trichinella</taxon>
    </lineage>
</organism>
<sequence>MCEPLGFCTLEMLKYNFARRSLVGQNESGLYLIRREFDFPSDRTIRRTRPINTRVKVNPLLL</sequence>
<gene>
    <name evidence="1" type="ORF">T02_10976</name>
</gene>